<evidence type="ECO:0000256" key="3">
    <source>
        <dbReference type="ARBA" id="ARBA00006904"/>
    </source>
</evidence>
<dbReference type="PROSITE" id="PS00595">
    <property type="entry name" value="AA_TRANSFER_CLASS_5"/>
    <property type="match status" value="1"/>
</dbReference>
<dbReference type="Gene3D" id="3.40.640.10">
    <property type="entry name" value="Type I PLP-dependent aspartate aminotransferase-like (Major domain)"/>
    <property type="match status" value="1"/>
</dbReference>
<dbReference type="FunFam" id="3.40.640.10:FF:000010">
    <property type="entry name" value="Phosphoserine aminotransferase"/>
    <property type="match status" value="1"/>
</dbReference>
<dbReference type="FunFam" id="3.90.1150.10:FF:000006">
    <property type="entry name" value="Phosphoserine aminotransferase"/>
    <property type="match status" value="1"/>
</dbReference>
<accession>A0A9Q0MFM4</accession>
<evidence type="ECO:0000256" key="11">
    <source>
        <dbReference type="RuleBase" id="RU004504"/>
    </source>
</evidence>
<dbReference type="SUPFAM" id="SSF53383">
    <property type="entry name" value="PLP-dependent transferases"/>
    <property type="match status" value="1"/>
</dbReference>
<dbReference type="NCBIfam" id="NF003764">
    <property type="entry name" value="PRK05355.1"/>
    <property type="match status" value="1"/>
</dbReference>
<keyword evidence="6 12" id="KW-0808">Transferase</keyword>
<dbReference type="PANTHER" id="PTHR43247:SF1">
    <property type="entry name" value="PHOSPHOSERINE AMINOTRANSFERASE"/>
    <property type="match status" value="1"/>
</dbReference>
<protein>
    <recommendedName>
        <fullName evidence="12">Phosphoserine aminotransferase</fullName>
        <ecNumber evidence="12">2.6.1.52</ecNumber>
    </recommendedName>
</protein>
<comment type="caution">
    <text evidence="14">The sequence shown here is derived from an EMBL/GenBank/DDBJ whole genome shotgun (WGS) entry which is preliminary data.</text>
</comment>
<evidence type="ECO:0000256" key="6">
    <source>
        <dbReference type="ARBA" id="ARBA00022679"/>
    </source>
</evidence>
<evidence type="ECO:0000313" key="14">
    <source>
        <dbReference type="EMBL" id="KAJ6223632.1"/>
    </source>
</evidence>
<dbReference type="GO" id="GO:0005737">
    <property type="term" value="C:cytoplasm"/>
    <property type="evidence" value="ECO:0007669"/>
    <property type="project" value="TreeGrafter"/>
</dbReference>
<dbReference type="NCBIfam" id="TIGR01364">
    <property type="entry name" value="serC_1"/>
    <property type="match status" value="1"/>
</dbReference>
<dbReference type="InterPro" id="IPR015421">
    <property type="entry name" value="PyrdxlP-dep_Trfase_major"/>
</dbReference>
<evidence type="ECO:0000256" key="12">
    <source>
        <dbReference type="RuleBase" id="RU004505"/>
    </source>
</evidence>
<comment type="similarity">
    <text evidence="3">Belongs to the class-V pyridoxal-phosphate-dependent aminotransferase family. SerC subfamily.</text>
</comment>
<evidence type="ECO:0000256" key="7">
    <source>
        <dbReference type="ARBA" id="ARBA00022898"/>
    </source>
</evidence>
<dbReference type="InterPro" id="IPR000192">
    <property type="entry name" value="Aminotrans_V_dom"/>
</dbReference>
<dbReference type="Proteomes" id="UP001142055">
    <property type="component" value="Chromosome 1"/>
</dbReference>
<dbReference type="InterPro" id="IPR022278">
    <property type="entry name" value="Pser_aminoTfrase"/>
</dbReference>
<keyword evidence="8 12" id="KW-0718">Serine biosynthesis</keyword>
<dbReference type="PANTHER" id="PTHR43247">
    <property type="entry name" value="PHOSPHOSERINE AMINOTRANSFERASE"/>
    <property type="match status" value="1"/>
</dbReference>
<dbReference type="HAMAP" id="MF_00160">
    <property type="entry name" value="SerC_aminotrans_5"/>
    <property type="match status" value="1"/>
</dbReference>
<keyword evidence="7" id="KW-0663">Pyridoxal phosphate</keyword>
<dbReference type="InterPro" id="IPR015422">
    <property type="entry name" value="PyrdxlP-dep_Trfase_small"/>
</dbReference>
<reference evidence="14" key="1">
    <citation type="submission" date="2022-12" db="EMBL/GenBank/DDBJ databases">
        <title>Genome assemblies of Blomia tropicalis.</title>
        <authorList>
            <person name="Cui Y."/>
        </authorList>
    </citation>
    <scope>NUCLEOTIDE SEQUENCE</scope>
    <source>
        <tissue evidence="14">Adult mites</tissue>
    </source>
</reference>
<dbReference type="InterPro" id="IPR020578">
    <property type="entry name" value="Aminotrans_V_PyrdxlP_BS"/>
</dbReference>
<sequence length="372" mass="41625">MSDERQHPYTYNFNAGPAKVPQEVLRIAQDEFIYYRNSGISVMEMSHRSVEFEAIINDAEKLLRELLNIPENYKVLFAHGGGTGQFASIPLNLAQAGDVVNYAITGTWSEKAAKEAEKYLKVNRVTTKPEKFITIQPQSTWNIDPAGKYLFYTDNETIHGIEYQVPVTPVPGMPLVFDMTSNFLTRPVNVSNYGAIIAGTQKNAGVAGLAIIIVRDDLIGKPQTICPSILDYKVLNANRSLYNTPATYSIYMCKLYLQWIKDQGGLEEMARRAKIRSSLIYNVIDQSNGFYVNVIDPATRSRVNAVFRVGGPTGDAELEKRFLEEAAKRNFVGVKGHRSVGGIRISMFNACPVKDAEVVAEFLKEFMKNNQK</sequence>
<evidence type="ECO:0000256" key="4">
    <source>
        <dbReference type="ARBA" id="ARBA00022576"/>
    </source>
</evidence>
<name>A0A9Q0MFM4_BLOTA</name>
<proteinExistence type="inferred from homology"/>
<dbReference type="EC" id="2.6.1.52" evidence="12"/>
<dbReference type="EMBL" id="JAPWDV010000001">
    <property type="protein sequence ID" value="KAJ6223632.1"/>
    <property type="molecule type" value="Genomic_DNA"/>
</dbReference>
<gene>
    <name evidence="14" type="ORF">RDWZM_002177</name>
</gene>
<feature type="domain" description="Aminotransferase class V" evidence="13">
    <location>
        <begin position="10"/>
        <end position="355"/>
    </location>
</feature>
<evidence type="ECO:0000256" key="1">
    <source>
        <dbReference type="ARBA" id="ARBA00001933"/>
    </source>
</evidence>
<dbReference type="GO" id="GO:0004648">
    <property type="term" value="F:O-phospho-L-serine:2-oxoglutarate aminotransferase activity"/>
    <property type="evidence" value="ECO:0007669"/>
    <property type="project" value="UniProtKB-EC"/>
</dbReference>
<dbReference type="Pfam" id="PF00266">
    <property type="entry name" value="Aminotran_5"/>
    <property type="match status" value="1"/>
</dbReference>
<comment type="pathway">
    <text evidence="2 12">Amino-acid biosynthesis; L-serine biosynthesis; L-serine from 3-phospho-D-glycerate: step 2/3.</text>
</comment>
<keyword evidence="15" id="KW-1185">Reference proteome</keyword>
<evidence type="ECO:0000256" key="9">
    <source>
        <dbReference type="ARBA" id="ARBA00047630"/>
    </source>
</evidence>
<comment type="catalytic activity">
    <reaction evidence="10 12">
        <text>O-phospho-L-serine + 2-oxoglutarate = 3-phosphooxypyruvate + L-glutamate</text>
        <dbReference type="Rhea" id="RHEA:14329"/>
        <dbReference type="ChEBI" id="CHEBI:16810"/>
        <dbReference type="ChEBI" id="CHEBI:18110"/>
        <dbReference type="ChEBI" id="CHEBI:29985"/>
        <dbReference type="ChEBI" id="CHEBI:57524"/>
        <dbReference type="EC" id="2.6.1.52"/>
    </reaction>
</comment>
<keyword evidence="4 12" id="KW-0032">Aminotransferase</keyword>
<evidence type="ECO:0000256" key="8">
    <source>
        <dbReference type="ARBA" id="ARBA00023299"/>
    </source>
</evidence>
<evidence type="ECO:0000313" key="15">
    <source>
        <dbReference type="Proteomes" id="UP001142055"/>
    </source>
</evidence>
<dbReference type="AlphaFoldDB" id="A0A9Q0MFM4"/>
<evidence type="ECO:0000259" key="13">
    <source>
        <dbReference type="Pfam" id="PF00266"/>
    </source>
</evidence>
<dbReference type="OMA" id="AFVYFCD"/>
<dbReference type="GO" id="GO:0006564">
    <property type="term" value="P:L-serine biosynthetic process"/>
    <property type="evidence" value="ECO:0007669"/>
    <property type="project" value="UniProtKB-KW"/>
</dbReference>
<dbReference type="InterPro" id="IPR015424">
    <property type="entry name" value="PyrdxlP-dep_Trfase"/>
</dbReference>
<dbReference type="PIRSF" id="PIRSF000525">
    <property type="entry name" value="SerC"/>
    <property type="match status" value="1"/>
</dbReference>
<comment type="catalytic activity">
    <reaction evidence="9">
        <text>4-(phosphooxy)-L-threonine + 2-oxoglutarate = (R)-3-hydroxy-2-oxo-4-phosphooxybutanoate + L-glutamate</text>
        <dbReference type="Rhea" id="RHEA:16573"/>
        <dbReference type="ChEBI" id="CHEBI:16810"/>
        <dbReference type="ChEBI" id="CHEBI:29985"/>
        <dbReference type="ChEBI" id="CHEBI:58452"/>
        <dbReference type="ChEBI" id="CHEBI:58538"/>
        <dbReference type="EC" id="2.6.1.52"/>
    </reaction>
</comment>
<evidence type="ECO:0000256" key="2">
    <source>
        <dbReference type="ARBA" id="ARBA00005099"/>
    </source>
</evidence>
<dbReference type="OrthoDB" id="1703350at2759"/>
<evidence type="ECO:0000256" key="5">
    <source>
        <dbReference type="ARBA" id="ARBA00022605"/>
    </source>
</evidence>
<keyword evidence="5 12" id="KW-0028">Amino-acid biosynthesis</keyword>
<comment type="cofactor">
    <cofactor evidence="1 11">
        <name>pyridoxal 5'-phosphate</name>
        <dbReference type="ChEBI" id="CHEBI:597326"/>
    </cofactor>
</comment>
<evidence type="ECO:0000256" key="10">
    <source>
        <dbReference type="ARBA" id="ARBA00049007"/>
    </source>
</evidence>
<organism evidence="14 15">
    <name type="scientific">Blomia tropicalis</name>
    <name type="common">Mite</name>
    <dbReference type="NCBI Taxonomy" id="40697"/>
    <lineage>
        <taxon>Eukaryota</taxon>
        <taxon>Metazoa</taxon>
        <taxon>Ecdysozoa</taxon>
        <taxon>Arthropoda</taxon>
        <taxon>Chelicerata</taxon>
        <taxon>Arachnida</taxon>
        <taxon>Acari</taxon>
        <taxon>Acariformes</taxon>
        <taxon>Sarcoptiformes</taxon>
        <taxon>Astigmata</taxon>
        <taxon>Glycyphagoidea</taxon>
        <taxon>Echimyopodidae</taxon>
        <taxon>Blomia</taxon>
    </lineage>
</organism>
<dbReference type="GO" id="GO:0030170">
    <property type="term" value="F:pyridoxal phosphate binding"/>
    <property type="evidence" value="ECO:0007669"/>
    <property type="project" value="TreeGrafter"/>
</dbReference>
<dbReference type="Gene3D" id="3.90.1150.10">
    <property type="entry name" value="Aspartate Aminotransferase, domain 1"/>
    <property type="match status" value="1"/>
</dbReference>